<name>A0AAU7E0W8_9VIRU</name>
<protein>
    <submittedName>
        <fullName evidence="1">GP28.1 protein</fullName>
    </submittedName>
</protein>
<sequence>MNMTPIVWSITGGHRRINFIQPTFFAQEELLAEGPVEDPAGEYLSMCNDIEGEQNEDNVLARVSYFIRRCSGYSVFAAWPVSYSIFVGDAEKVRARDYDEIQMFPEELGPCKWVCFFGVLRGVLHNHDPLKHMHVLVTNEQKVYGYLPGWWCAYYLASSLREFYNVGAKNVDLYYSMTSTFFIDEEEMYGHKVDSTLSWFLVCCDPELIFKAFAENEPYVFTNVWDSDTITLSSPEKLEIFKHIPMQVLEALDLAEFVPIGRMTLYHRFVFYCTKTHDVYVLLTKNKLIKVAGSISMFLRMRGRALKDGKPHCIPRMLSYRDVLVGQKVAFECDFPYDLPGEKELLQEWSQKGLTL</sequence>
<dbReference type="EMBL" id="PP711848">
    <property type="protein sequence ID" value="XBH23698.1"/>
    <property type="molecule type" value="Genomic_DNA"/>
</dbReference>
<reference evidence="1" key="1">
    <citation type="journal article" date="2024" name="Microbiome">
        <title>Substantial viral diversity in bats and rodents from East Africa: insights into evolution, recombination, and cocirculation.</title>
        <authorList>
            <person name="Wang D."/>
            <person name="Yang X."/>
            <person name="Ren Z."/>
            <person name="Hu B."/>
            <person name="Zhao H."/>
            <person name="Yang K."/>
            <person name="Shi P."/>
            <person name="Zhang Z."/>
            <person name="Feng Q."/>
            <person name="Nawenja C.V."/>
            <person name="Obanda V."/>
            <person name="Robert K."/>
            <person name="Nalikka B."/>
            <person name="Waruhiu C.N."/>
            <person name="Ochola G.O."/>
            <person name="Onyuok S.O."/>
            <person name="Ochieng H."/>
            <person name="Li B."/>
            <person name="Zhu Y."/>
            <person name="Si H."/>
            <person name="Yin J."/>
            <person name="Kristiansen K."/>
            <person name="Jin X."/>
            <person name="Xu X."/>
            <person name="Xiao M."/>
            <person name="Agwanda B."/>
            <person name="Ommeh S."/>
            <person name="Li J."/>
            <person name="Shi Z.L."/>
        </authorList>
    </citation>
    <scope>NUCLEOTIDE SEQUENCE</scope>
    <source>
        <strain evidence="1">1A/Kenya/BAT2584/2015</strain>
    </source>
</reference>
<organism evidence="1">
    <name type="scientific">Cardioderma bat herpesvirus</name>
    <dbReference type="NCBI Taxonomy" id="3141914"/>
    <lineage>
        <taxon>Viruses</taxon>
        <taxon>Duplodnaviria</taxon>
        <taxon>Heunggongvirae</taxon>
        <taxon>Peploviricota</taxon>
        <taxon>Herviviricetes</taxon>
        <taxon>Herpesvirales</taxon>
    </lineage>
</organism>
<reference evidence="1" key="2">
    <citation type="submission" date="2024-02" db="EMBL/GenBank/DDBJ databases">
        <authorList>
            <person name="Hu B."/>
        </authorList>
    </citation>
    <scope>NUCLEOTIDE SEQUENCE</scope>
    <source>
        <strain evidence="1">1A/Kenya/BAT2584/2015</strain>
    </source>
</reference>
<evidence type="ECO:0000313" key="1">
    <source>
        <dbReference type="EMBL" id="XBH23698.1"/>
    </source>
</evidence>
<accession>A0AAU7E0W8</accession>
<proteinExistence type="predicted"/>